<evidence type="ECO:0000313" key="2">
    <source>
        <dbReference type="EMBL" id="QBG34744.1"/>
    </source>
</evidence>
<accession>A0A4P6P1C2</accession>
<dbReference type="PANTHER" id="PTHR30386:SF18">
    <property type="entry name" value="INNER MEMBRANE PROTEIN YIAV-RELATED"/>
    <property type="match status" value="1"/>
</dbReference>
<name>A0A4P6P1C2_9GAMM</name>
<dbReference type="AlphaFoldDB" id="A0A4P6P1C2"/>
<keyword evidence="1" id="KW-0812">Transmembrane</keyword>
<protein>
    <submittedName>
        <fullName evidence="2">HlyD family secretion protein</fullName>
    </submittedName>
</protein>
<dbReference type="KEGG" id="lsd:EMK97_02805"/>
<organism evidence="2 3">
    <name type="scientific">Litorilituus sediminis</name>
    <dbReference type="NCBI Taxonomy" id="718192"/>
    <lineage>
        <taxon>Bacteria</taxon>
        <taxon>Pseudomonadati</taxon>
        <taxon>Pseudomonadota</taxon>
        <taxon>Gammaproteobacteria</taxon>
        <taxon>Alteromonadales</taxon>
        <taxon>Colwelliaceae</taxon>
        <taxon>Litorilituus</taxon>
    </lineage>
</organism>
<gene>
    <name evidence="2" type="ORF">EMK97_02805</name>
</gene>
<evidence type="ECO:0000313" key="3">
    <source>
        <dbReference type="Proteomes" id="UP000290244"/>
    </source>
</evidence>
<dbReference type="OrthoDB" id="286173at2"/>
<dbReference type="RefSeq" id="WP_130599246.1">
    <property type="nucleotide sequence ID" value="NZ_CP034759.1"/>
</dbReference>
<sequence>MDLLIIATYTAICVVIFKVFKIPLNKWTVPTAGLGGVVILSAILLIMNYNHPYAKWGKDVFVSIPIVPQISGNVKTVNVVANQKVKQGDILFTLENDEQVIALNKAEAALSAARGDELEDDAALQAATAQVAKARADRDRTRSTYFRYKEAHEKGDSSPFTDQEVENRKQLYQADEASLAKAIADEKRLRIETESLIAGEDSQVAQLIAARNKAKLDLERTIVRAPVDGIPTQIAIRPGVRAAKLPLRPVMTFVPLEKRRFAGAFFQNSMLRLEKGIEAEVILDAVPGHVFKGKVVDVLPAMAEGEIQASGSLISSQLIQKPGFAIALIELEEDLNDYNLPLGVQGQAVALNYEHDILHVSLVRRILLRMMAWLKYVYPIK</sequence>
<keyword evidence="1" id="KW-1133">Transmembrane helix</keyword>
<reference evidence="2 3" key="1">
    <citation type="submission" date="2018-12" db="EMBL/GenBank/DDBJ databases">
        <title>Complete genome of Litorilituus sediminis.</title>
        <authorList>
            <person name="Liu A."/>
            <person name="Rong J."/>
        </authorList>
    </citation>
    <scope>NUCLEOTIDE SEQUENCE [LARGE SCALE GENOMIC DNA]</scope>
    <source>
        <strain evidence="2 3">JCM 17549</strain>
    </source>
</reference>
<dbReference type="Proteomes" id="UP000290244">
    <property type="component" value="Chromosome"/>
</dbReference>
<dbReference type="PANTHER" id="PTHR30386">
    <property type="entry name" value="MEMBRANE FUSION SUBUNIT OF EMRAB-TOLC MULTIDRUG EFFLUX PUMP"/>
    <property type="match status" value="1"/>
</dbReference>
<dbReference type="Gene3D" id="1.10.287.470">
    <property type="entry name" value="Helix hairpin bin"/>
    <property type="match status" value="2"/>
</dbReference>
<evidence type="ECO:0000256" key="1">
    <source>
        <dbReference type="SAM" id="Phobius"/>
    </source>
</evidence>
<keyword evidence="3" id="KW-1185">Reference proteome</keyword>
<dbReference type="Gene3D" id="2.40.50.100">
    <property type="match status" value="2"/>
</dbReference>
<feature type="transmembrane region" description="Helical" evidence="1">
    <location>
        <begin position="27"/>
        <end position="49"/>
    </location>
</feature>
<dbReference type="EMBL" id="CP034759">
    <property type="protein sequence ID" value="QBG34744.1"/>
    <property type="molecule type" value="Genomic_DNA"/>
</dbReference>
<dbReference type="SUPFAM" id="SSF111369">
    <property type="entry name" value="HlyD-like secretion proteins"/>
    <property type="match status" value="1"/>
</dbReference>
<keyword evidence="1" id="KW-0472">Membrane</keyword>
<proteinExistence type="predicted"/>
<dbReference type="InterPro" id="IPR050739">
    <property type="entry name" value="MFP"/>
</dbReference>